<reference evidence="9" key="1">
    <citation type="journal article" date="2020" name="mSystems">
        <title>Genome- and Community-Level Interaction Insights into Carbon Utilization and Element Cycling Functions of Hydrothermarchaeota in Hydrothermal Sediment.</title>
        <authorList>
            <person name="Zhou Z."/>
            <person name="Liu Y."/>
            <person name="Xu W."/>
            <person name="Pan J."/>
            <person name="Luo Z.H."/>
            <person name="Li M."/>
        </authorList>
    </citation>
    <scope>NUCLEOTIDE SEQUENCE [LARGE SCALE GENOMIC DNA]</scope>
    <source>
        <strain evidence="9">SpSt-349</strain>
    </source>
</reference>
<dbReference type="CDD" id="cd08168">
    <property type="entry name" value="Cytochrom_C3"/>
    <property type="match status" value="1"/>
</dbReference>
<proteinExistence type="predicted"/>
<evidence type="ECO:0000256" key="7">
    <source>
        <dbReference type="SAM" id="SignalP"/>
    </source>
</evidence>
<dbReference type="InterPro" id="IPR053591">
    <property type="entry name" value="Cytochrome_c"/>
</dbReference>
<dbReference type="SUPFAM" id="SSF48695">
    <property type="entry name" value="Multiheme cytochromes"/>
    <property type="match status" value="1"/>
</dbReference>
<dbReference type="EMBL" id="DSOV01000008">
    <property type="protein sequence ID" value="HEN41228.1"/>
    <property type="molecule type" value="Genomic_DNA"/>
</dbReference>
<evidence type="ECO:0000313" key="9">
    <source>
        <dbReference type="EMBL" id="HEN41228.1"/>
    </source>
</evidence>
<dbReference type="InterPro" id="IPR029467">
    <property type="entry name" value="Cyt_c7-like"/>
</dbReference>
<feature type="binding site" description="axial binding residue" evidence="6">
    <location>
        <position position="41"/>
    </location>
    <ligand>
        <name>heme c</name>
        <dbReference type="ChEBI" id="CHEBI:61717"/>
        <label>1</label>
    </ligand>
    <ligandPart>
        <name>Fe</name>
        <dbReference type="ChEBI" id="CHEBI:18248"/>
    </ligandPart>
</feature>
<keyword evidence="4" id="KW-0249">Electron transport</keyword>
<dbReference type="InterPro" id="IPR002322">
    <property type="entry name" value="Cyt_c_III"/>
</dbReference>
<evidence type="ECO:0000256" key="3">
    <source>
        <dbReference type="ARBA" id="ARBA00022723"/>
    </source>
</evidence>
<evidence type="ECO:0000256" key="1">
    <source>
        <dbReference type="ARBA" id="ARBA00022448"/>
    </source>
</evidence>
<feature type="binding site" description="axial binding residue" evidence="6">
    <location>
        <position position="51"/>
    </location>
    <ligand>
        <name>heme c</name>
        <dbReference type="ChEBI" id="CHEBI:61717"/>
        <label>1</label>
    </ligand>
    <ligandPart>
        <name>Fe</name>
        <dbReference type="ChEBI" id="CHEBI:18248"/>
    </ligandPart>
</feature>
<feature type="binding site" description="axial binding residue" evidence="6">
    <location>
        <position position="52"/>
    </location>
    <ligand>
        <name>heme c</name>
        <dbReference type="ChEBI" id="CHEBI:61717"/>
        <label>1</label>
    </ligand>
    <ligandPart>
        <name>Fe</name>
        <dbReference type="ChEBI" id="CHEBI:18248"/>
    </ligandPart>
</feature>
<dbReference type="GO" id="GO:0020037">
    <property type="term" value="F:heme binding"/>
    <property type="evidence" value="ECO:0007669"/>
    <property type="project" value="InterPro"/>
</dbReference>
<feature type="signal peptide" evidence="7">
    <location>
        <begin position="1"/>
        <end position="20"/>
    </location>
</feature>
<feature type="binding site" description="axial binding residue" evidence="6">
    <location>
        <position position="86"/>
    </location>
    <ligand>
        <name>heme c</name>
        <dbReference type="ChEBI" id="CHEBI:61717"/>
        <label>2</label>
    </ligand>
    <ligandPart>
        <name>Fe</name>
        <dbReference type="ChEBI" id="CHEBI:18248"/>
    </ligandPart>
</feature>
<keyword evidence="2 6" id="KW-0349">Heme</keyword>
<feature type="binding site" description="axial binding residue" evidence="6">
    <location>
        <position position="76"/>
    </location>
    <ligand>
        <name>heme c</name>
        <dbReference type="ChEBI" id="CHEBI:61717"/>
        <label>1</label>
    </ligand>
    <ligandPart>
        <name>Fe</name>
        <dbReference type="ChEBI" id="CHEBI:18248"/>
    </ligandPart>
</feature>
<feature type="binding site" description="axial binding residue" evidence="6">
    <location>
        <position position="38"/>
    </location>
    <ligand>
        <name>heme c</name>
        <dbReference type="ChEBI" id="CHEBI:61717"/>
        <label>1</label>
    </ligand>
    <ligandPart>
        <name>Fe</name>
        <dbReference type="ChEBI" id="CHEBI:18248"/>
    </ligandPart>
</feature>
<gene>
    <name evidence="9" type="ORF">ENQ87_02445</name>
</gene>
<feature type="binding site" description="axial binding residue" evidence="6">
    <location>
        <position position="48"/>
    </location>
    <ligand>
        <name>heme c</name>
        <dbReference type="ChEBI" id="CHEBI:61717"/>
        <label>1</label>
    </ligand>
    <ligandPart>
        <name>Fe</name>
        <dbReference type="ChEBI" id="CHEBI:18248"/>
    </ligandPart>
</feature>
<feature type="binding site" description="axial binding residue" evidence="6">
    <location>
        <position position="75"/>
    </location>
    <ligand>
        <name>heme c</name>
        <dbReference type="ChEBI" id="CHEBI:61717"/>
        <label>1</label>
    </ligand>
    <ligandPart>
        <name>Fe</name>
        <dbReference type="ChEBI" id="CHEBI:18248"/>
    </ligandPart>
</feature>
<keyword evidence="3 6" id="KW-0479">Metal-binding</keyword>
<comment type="caution">
    <text evidence="9">The sequence shown here is derived from an EMBL/GenBank/DDBJ whole genome shotgun (WGS) entry which is preliminary data.</text>
</comment>
<evidence type="ECO:0000256" key="4">
    <source>
        <dbReference type="ARBA" id="ARBA00022982"/>
    </source>
</evidence>
<evidence type="ECO:0000256" key="2">
    <source>
        <dbReference type="ARBA" id="ARBA00022617"/>
    </source>
</evidence>
<feature type="domain" description="Cytochrome c7-like" evidence="8">
    <location>
        <begin position="34"/>
        <end position="91"/>
    </location>
</feature>
<dbReference type="Gene3D" id="3.90.10.10">
    <property type="entry name" value="Cytochrome C3"/>
    <property type="match status" value="1"/>
</dbReference>
<dbReference type="AlphaFoldDB" id="A0A831TZA6"/>
<dbReference type="Pfam" id="PF14522">
    <property type="entry name" value="Cytochrome_C7"/>
    <property type="match status" value="1"/>
</dbReference>
<feature type="binding site" description="axial binding residue" evidence="6">
    <location>
        <position position="90"/>
    </location>
    <ligand>
        <name>heme c</name>
        <dbReference type="ChEBI" id="CHEBI:61717"/>
        <label>1</label>
    </ligand>
    <ligandPart>
        <name>Fe</name>
        <dbReference type="ChEBI" id="CHEBI:18248"/>
    </ligandPart>
</feature>
<dbReference type="InterPro" id="IPR036280">
    <property type="entry name" value="Multihaem_cyt_sf"/>
</dbReference>
<dbReference type="GO" id="GO:0046872">
    <property type="term" value="F:metal ion binding"/>
    <property type="evidence" value="ECO:0007669"/>
    <property type="project" value="UniProtKB-KW"/>
</dbReference>
<accession>A0A831TZA6</accession>
<feature type="chain" id="PRO_5033032342" evidence="7">
    <location>
        <begin position="21"/>
        <end position="92"/>
    </location>
</feature>
<keyword evidence="1" id="KW-0813">Transport</keyword>
<dbReference type="GO" id="GO:0009055">
    <property type="term" value="F:electron transfer activity"/>
    <property type="evidence" value="ECO:0007669"/>
    <property type="project" value="InterPro"/>
</dbReference>
<dbReference type="PRINTS" id="PR00609">
    <property type="entry name" value="CYTOCHROMEC3"/>
</dbReference>
<comment type="cofactor">
    <cofactor evidence="6">
        <name>heme c</name>
        <dbReference type="ChEBI" id="CHEBI:61717"/>
    </cofactor>
    <text evidence="6">Binds 4 heme c groups covalently per monomer.</text>
</comment>
<name>A0A831TZA6_GEOME</name>
<sequence length="92" mass="9752">MKRIIAAAALTLFCAAGALAHDKVVILEAKNGNVTFEHAKHQGVKGNCRACHESEAGGKIAGMGKDWAHKTCIGCHKEMAKGPQKCGECHKK</sequence>
<organism evidence="9">
    <name type="scientific">Geobacter metallireducens</name>
    <dbReference type="NCBI Taxonomy" id="28232"/>
    <lineage>
        <taxon>Bacteria</taxon>
        <taxon>Pseudomonadati</taxon>
        <taxon>Thermodesulfobacteriota</taxon>
        <taxon>Desulfuromonadia</taxon>
        <taxon>Geobacterales</taxon>
        <taxon>Geobacteraceae</taxon>
        <taxon>Geobacter</taxon>
    </lineage>
</organism>
<evidence type="ECO:0000256" key="5">
    <source>
        <dbReference type="ARBA" id="ARBA00023004"/>
    </source>
</evidence>
<evidence type="ECO:0000256" key="6">
    <source>
        <dbReference type="PIRSR" id="PIRSR602322-1"/>
    </source>
</evidence>
<evidence type="ECO:0000259" key="8">
    <source>
        <dbReference type="Pfam" id="PF14522"/>
    </source>
</evidence>
<dbReference type="NCBIfam" id="NF043011">
    <property type="entry name" value="CytC7_Geobact"/>
    <property type="match status" value="1"/>
</dbReference>
<feature type="binding site" description="axial binding residue" evidence="6">
    <location>
        <position position="89"/>
    </location>
    <ligand>
        <name>heme c</name>
        <dbReference type="ChEBI" id="CHEBI:61717"/>
        <label>1</label>
    </ligand>
    <ligandPart>
        <name>Fe</name>
        <dbReference type="ChEBI" id="CHEBI:18248"/>
    </ligandPart>
</feature>
<protein>
    <submittedName>
        <fullName evidence="9">Cytochrome C</fullName>
    </submittedName>
</protein>
<feature type="binding site" description="axial binding residue" evidence="6">
    <location>
        <position position="72"/>
    </location>
    <ligand>
        <name>heme c</name>
        <dbReference type="ChEBI" id="CHEBI:61717"/>
        <label>1</label>
    </ligand>
    <ligandPart>
        <name>Fe</name>
        <dbReference type="ChEBI" id="CHEBI:18248"/>
    </ligandPart>
</feature>
<keyword evidence="5 6" id="KW-0408">Iron</keyword>
<keyword evidence="7" id="KW-0732">Signal</keyword>